<evidence type="ECO:0000313" key="5">
    <source>
        <dbReference type="Proteomes" id="UP001652700"/>
    </source>
</evidence>
<dbReference type="InterPro" id="IPR029426">
    <property type="entry name" value="FAM86_N"/>
</dbReference>
<accession>A0ABM5JLC3</accession>
<keyword evidence="5" id="KW-1185">Reference proteome</keyword>
<dbReference type="PANTHER" id="PTHR14614:SF130">
    <property type="entry name" value="PROTEIN-LYSINE N-METHYLTRANSFERASE EEF2KMT"/>
    <property type="match status" value="1"/>
</dbReference>
<name>A0ABM5JLC3_DIAVI</name>
<evidence type="ECO:0000256" key="1">
    <source>
        <dbReference type="ARBA" id="ARBA00005511"/>
    </source>
</evidence>
<sequence>MKPETDYAEKINEISKQFLCVYPLNNFNWQNIFNIFLLEDVQELLLNKTVNSELVLKYPIQIKYQKLFLKYILDKLESLQAASEIDLEESTIHDDLYSAYGRLVAAGDSVEKNYKHYSLGKEYKVITLKESNSLISDGTTGLRTWQASLALSEWIIQNSNSFKQQTVLELGSGVGLTGLVLNNVCQTKTIYLTDCHEAVLKTLCENVKLNVNGSHLDTTDDIESHNDCSGLKNCCVYSNTDTSTISILNLPWENVTPSICKDLGVIEKVIAADIIYDNDLFQSLINAMKCLKEYCGVEEFIFACTERNSETLEEFLMLTKTVCPRIVELPVPLQSKFLWPTDTPVKIFQFKD</sequence>
<keyword evidence="2" id="KW-0808">Transferase</keyword>
<dbReference type="SUPFAM" id="SSF53335">
    <property type="entry name" value="S-adenosyl-L-methionine-dependent methyltransferases"/>
    <property type="match status" value="1"/>
</dbReference>
<proteinExistence type="inferred from homology"/>
<dbReference type="InterPro" id="IPR029063">
    <property type="entry name" value="SAM-dependent_MTases_sf"/>
</dbReference>
<dbReference type="EnsemblMetazoa" id="XM_050642784.1">
    <property type="protein sequence ID" value="XP_050498741.1"/>
    <property type="gene ID" value="LOC126879614"/>
</dbReference>
<dbReference type="RefSeq" id="XP_050498741.1">
    <property type="nucleotide sequence ID" value="XM_050642784.1"/>
</dbReference>
<dbReference type="GeneID" id="126879614"/>
<dbReference type="Pfam" id="PF14904">
    <property type="entry name" value="FAM86"/>
    <property type="match status" value="1"/>
</dbReference>
<dbReference type="InterPro" id="IPR019410">
    <property type="entry name" value="Methyltransf_16"/>
</dbReference>
<dbReference type="Proteomes" id="UP001652700">
    <property type="component" value="Unplaced"/>
</dbReference>
<dbReference type="Pfam" id="PF10294">
    <property type="entry name" value="Methyltransf_16"/>
    <property type="match status" value="2"/>
</dbReference>
<evidence type="ECO:0000259" key="3">
    <source>
        <dbReference type="Pfam" id="PF14904"/>
    </source>
</evidence>
<organism evidence="4 5">
    <name type="scientific">Diabrotica virgifera virgifera</name>
    <name type="common">western corn rootworm</name>
    <dbReference type="NCBI Taxonomy" id="50390"/>
    <lineage>
        <taxon>Eukaryota</taxon>
        <taxon>Metazoa</taxon>
        <taxon>Ecdysozoa</taxon>
        <taxon>Arthropoda</taxon>
        <taxon>Hexapoda</taxon>
        <taxon>Insecta</taxon>
        <taxon>Pterygota</taxon>
        <taxon>Neoptera</taxon>
        <taxon>Endopterygota</taxon>
        <taxon>Coleoptera</taxon>
        <taxon>Polyphaga</taxon>
        <taxon>Cucujiformia</taxon>
        <taxon>Chrysomeloidea</taxon>
        <taxon>Chrysomelidae</taxon>
        <taxon>Galerucinae</taxon>
        <taxon>Diabroticina</taxon>
        <taxon>Diabroticites</taxon>
        <taxon>Diabrotica</taxon>
    </lineage>
</organism>
<comment type="similarity">
    <text evidence="1">Belongs to the class I-like SAM-binding methyltransferase superfamily. EEF2KMT family.</text>
</comment>
<evidence type="ECO:0000313" key="4">
    <source>
        <dbReference type="EnsemblMetazoa" id="XP_050498741.1"/>
    </source>
</evidence>
<dbReference type="PANTHER" id="PTHR14614">
    <property type="entry name" value="HEPATOCELLULAR CARCINOMA-ASSOCIATED ANTIGEN"/>
    <property type="match status" value="1"/>
</dbReference>
<dbReference type="Gene3D" id="3.40.50.150">
    <property type="entry name" value="Vaccinia Virus protein VP39"/>
    <property type="match status" value="1"/>
</dbReference>
<reference evidence="4" key="1">
    <citation type="submission" date="2025-05" db="UniProtKB">
        <authorList>
            <consortium name="EnsemblMetazoa"/>
        </authorList>
    </citation>
    <scope>IDENTIFICATION</scope>
</reference>
<protein>
    <recommendedName>
        <fullName evidence="3">FAM86 N-terminal domain-containing protein</fullName>
    </recommendedName>
</protein>
<feature type="domain" description="FAM86 N-terminal" evidence="3">
    <location>
        <begin position="11"/>
        <end position="81"/>
    </location>
</feature>
<evidence type="ECO:0000256" key="2">
    <source>
        <dbReference type="ARBA" id="ARBA00022679"/>
    </source>
</evidence>